<dbReference type="PANTHER" id="PTHR24171">
    <property type="entry name" value="ANKYRIN REPEAT DOMAIN-CONTAINING PROTEIN 39-RELATED"/>
    <property type="match status" value="1"/>
</dbReference>
<feature type="region of interest" description="Disordered" evidence="4">
    <location>
        <begin position="1"/>
        <end position="20"/>
    </location>
</feature>
<gene>
    <name evidence="5" type="ORF">AURANDRAFT_68619</name>
</gene>
<dbReference type="RefSeq" id="XP_009042574.1">
    <property type="nucleotide sequence ID" value="XM_009044326.1"/>
</dbReference>
<dbReference type="InterPro" id="IPR002110">
    <property type="entry name" value="Ankyrin_rpt"/>
</dbReference>
<dbReference type="Proteomes" id="UP000002729">
    <property type="component" value="Unassembled WGS sequence"/>
</dbReference>
<evidence type="ECO:0000256" key="4">
    <source>
        <dbReference type="SAM" id="MobiDB-lite"/>
    </source>
</evidence>
<dbReference type="KEGG" id="aaf:AURANDRAFT_68619"/>
<keyword evidence="1" id="KW-0677">Repeat</keyword>
<keyword evidence="6" id="KW-1185">Reference proteome</keyword>
<evidence type="ECO:0000256" key="1">
    <source>
        <dbReference type="ARBA" id="ARBA00022737"/>
    </source>
</evidence>
<evidence type="ECO:0000313" key="6">
    <source>
        <dbReference type="Proteomes" id="UP000002729"/>
    </source>
</evidence>
<protein>
    <submittedName>
        <fullName evidence="5">Uncharacterized protein</fullName>
    </submittedName>
</protein>
<proteinExistence type="predicted"/>
<dbReference type="Pfam" id="PF12796">
    <property type="entry name" value="Ank_2"/>
    <property type="match status" value="1"/>
</dbReference>
<organism evidence="6">
    <name type="scientific">Aureococcus anophagefferens</name>
    <name type="common">Harmful bloom alga</name>
    <dbReference type="NCBI Taxonomy" id="44056"/>
    <lineage>
        <taxon>Eukaryota</taxon>
        <taxon>Sar</taxon>
        <taxon>Stramenopiles</taxon>
        <taxon>Ochrophyta</taxon>
        <taxon>Pelagophyceae</taxon>
        <taxon>Pelagomonadales</taxon>
        <taxon>Pelagomonadaceae</taxon>
        <taxon>Aureococcus</taxon>
    </lineage>
</organism>
<keyword evidence="2 3" id="KW-0040">ANK repeat</keyword>
<dbReference type="eggNOG" id="KOG0504">
    <property type="taxonomic scope" value="Eukaryota"/>
</dbReference>
<feature type="repeat" description="ANK" evidence="3">
    <location>
        <begin position="29"/>
        <end position="61"/>
    </location>
</feature>
<dbReference type="SUPFAM" id="SSF48403">
    <property type="entry name" value="Ankyrin repeat"/>
    <property type="match status" value="1"/>
</dbReference>
<dbReference type="GO" id="GO:0085020">
    <property type="term" value="P:protein K6-linked ubiquitination"/>
    <property type="evidence" value="ECO:0007669"/>
    <property type="project" value="TreeGrafter"/>
</dbReference>
<evidence type="ECO:0000256" key="2">
    <source>
        <dbReference type="ARBA" id="ARBA00023043"/>
    </source>
</evidence>
<dbReference type="InParanoid" id="F0YQ83"/>
<feature type="repeat" description="ANK" evidence="3">
    <location>
        <begin position="62"/>
        <end position="83"/>
    </location>
</feature>
<name>F0YQ83_AURAN</name>
<reference evidence="5 6" key="1">
    <citation type="journal article" date="2011" name="Proc. Natl. Acad. Sci. U.S.A.">
        <title>Niche of harmful alga Aureococcus anophagefferens revealed through ecogenomics.</title>
        <authorList>
            <person name="Gobler C.J."/>
            <person name="Berry D.L."/>
            <person name="Dyhrman S.T."/>
            <person name="Wilhelm S.W."/>
            <person name="Salamov A."/>
            <person name="Lobanov A.V."/>
            <person name="Zhang Y."/>
            <person name="Collier J.L."/>
            <person name="Wurch L.L."/>
            <person name="Kustka A.B."/>
            <person name="Dill B.D."/>
            <person name="Shah M."/>
            <person name="VerBerkmoes N.C."/>
            <person name="Kuo A."/>
            <person name="Terry A."/>
            <person name="Pangilinan J."/>
            <person name="Lindquist E.A."/>
            <person name="Lucas S."/>
            <person name="Paulsen I.T."/>
            <person name="Hattenrath-Lehmann T.K."/>
            <person name="Talmage S.C."/>
            <person name="Walker E.A."/>
            <person name="Koch F."/>
            <person name="Burson A.M."/>
            <person name="Marcoval M.A."/>
            <person name="Tang Y.Z."/>
            <person name="Lecleir G.R."/>
            <person name="Coyne K.J."/>
            <person name="Berg G.M."/>
            <person name="Bertrand E.M."/>
            <person name="Saito M.A."/>
            <person name="Gladyshev V.N."/>
            <person name="Grigoriev I.V."/>
        </authorList>
    </citation>
    <scope>NUCLEOTIDE SEQUENCE [LARGE SCALE GENOMIC DNA]</scope>
    <source>
        <strain evidence="6">CCMP 1984</strain>
    </source>
</reference>
<evidence type="ECO:0000256" key="3">
    <source>
        <dbReference type="PROSITE-ProRule" id="PRU00023"/>
    </source>
</evidence>
<dbReference type="Gene3D" id="1.25.40.20">
    <property type="entry name" value="Ankyrin repeat-containing domain"/>
    <property type="match status" value="2"/>
</dbReference>
<dbReference type="PROSITE" id="PS50297">
    <property type="entry name" value="ANK_REP_REGION"/>
    <property type="match status" value="2"/>
</dbReference>
<dbReference type="GO" id="GO:0004842">
    <property type="term" value="F:ubiquitin-protein transferase activity"/>
    <property type="evidence" value="ECO:0007669"/>
    <property type="project" value="TreeGrafter"/>
</dbReference>
<dbReference type="GeneID" id="20226912"/>
<dbReference type="AlphaFoldDB" id="F0YQ83"/>
<dbReference type="PANTHER" id="PTHR24171:SF8">
    <property type="entry name" value="BRCA1-ASSOCIATED RING DOMAIN PROTEIN 1"/>
    <property type="match status" value="1"/>
</dbReference>
<dbReference type="PROSITE" id="PS50088">
    <property type="entry name" value="ANK_REPEAT"/>
    <property type="match status" value="2"/>
</dbReference>
<evidence type="ECO:0000313" key="5">
    <source>
        <dbReference type="EMBL" id="EGB02726.1"/>
    </source>
</evidence>
<sequence>MSRLGPGCESLGKDHRSKASNLVDARDEAGRCALAAAADGGHAAVVDALLGAGADAAAADDGGRAPLHWAAGRGHGAVVDALLAAPGAAAAAAARDATGRTPADLARDAGHGDVAARVESLLAPDPAP</sequence>
<dbReference type="EMBL" id="GL833347">
    <property type="protein sequence ID" value="EGB02726.1"/>
    <property type="molecule type" value="Genomic_DNA"/>
</dbReference>
<accession>F0YQ83</accession>
<dbReference type="InterPro" id="IPR036770">
    <property type="entry name" value="Ankyrin_rpt-contain_sf"/>
</dbReference>